<gene>
    <name evidence="3" type="ORF">NEF87_003698</name>
</gene>
<feature type="domain" description="PCI" evidence="2">
    <location>
        <begin position="279"/>
        <end position="332"/>
    </location>
</feature>
<evidence type="ECO:0000313" key="3">
    <source>
        <dbReference type="EMBL" id="UYP47413.1"/>
    </source>
</evidence>
<evidence type="ECO:0000259" key="2">
    <source>
        <dbReference type="Pfam" id="PF01399"/>
    </source>
</evidence>
<dbReference type="EMBL" id="CP104013">
    <property type="protein sequence ID" value="UYP47413.1"/>
    <property type="molecule type" value="Genomic_DNA"/>
</dbReference>
<sequence>MGTSEKYIEREAEKYGLARHPDKCNEKLRRSKGREFCLNCFTNDLKEAIETNFRTLQLRYGLNNVEIEITIEELLKRNQIKGFLDSKKQIFIFLTTEMEARLVSDLQSQGFVDLDQLQQNMSASTATTTRIMIELIRKNKLRGTFNHKKTRYYLEQGLTQLILQEIKTHGKVVHYDLAQKFEIPEGNVKNYIMNMMRNKIIVAFFADGGKITLSEQELESEIENFCLKNGIFMINALATHLQIAPELARRALFKLIQKGTIRGIFTQNHEFLTEEKLSEKIKAIARAYRTISIGDLAKKLAITEQRVEEGLATLISRGSINGYIDMAKRQFVADGKQPVTSFSSHAPHTSTNASATPQMPSKIGEVEVVRQYDFVGGQLHFKVVVRNKSNMAIHDIKVILDVPSSYRRARELITIPVIDPGNTHGVDFYLEPAECGISTIGGTVIYKDAMGKINTMNVNPKDVQIKCPLLIKSLDTIEDCQKAIQSLPSDARAFLIADLPPQMAYSAAHRAVGQFDVTNVASYEDDKSGNYEAEAWFSSEAKVTGGRVITRIYINGSSSTLEIRVWCNEAGQLTGLLAKMIELLFVEINMMRKIKSEERNKTMDVMAITRNLMEISNICLLRYRASSAKIKLEDTYSRLTRITSDDDQSVAKIYEWVKKLEEDVYEDEEAMLSDEDADSLDIDIQSIQQALHAQLSV</sequence>
<organism evidence="3 4">
    <name type="scientific">Candidatus Lokiarchaeum ossiferum</name>
    <dbReference type="NCBI Taxonomy" id="2951803"/>
    <lineage>
        <taxon>Archaea</taxon>
        <taxon>Promethearchaeati</taxon>
        <taxon>Promethearchaeota</taxon>
        <taxon>Promethearchaeia</taxon>
        <taxon>Promethearchaeales</taxon>
        <taxon>Promethearchaeaceae</taxon>
        <taxon>Candidatus Lokiarchaeum</taxon>
    </lineage>
</organism>
<evidence type="ECO:0000256" key="1">
    <source>
        <dbReference type="SAM" id="MobiDB-lite"/>
    </source>
</evidence>
<dbReference type="InterPro" id="IPR000717">
    <property type="entry name" value="PCI_dom"/>
</dbReference>
<keyword evidence="4" id="KW-1185">Reference proteome</keyword>
<reference evidence="3" key="1">
    <citation type="submission" date="2022-09" db="EMBL/GenBank/DDBJ databases">
        <title>Actin cytoskeleton and complex cell architecture in an #Asgard archaeon.</title>
        <authorList>
            <person name="Ponce Toledo R.I."/>
            <person name="Schleper C."/>
            <person name="Rodrigues Oliveira T."/>
            <person name="Wollweber F."/>
            <person name="Xu J."/>
            <person name="Rittmann S."/>
            <person name="Klingl A."/>
            <person name="Pilhofer M."/>
        </authorList>
    </citation>
    <scope>NUCLEOTIDE SEQUENCE</scope>
    <source>
        <strain evidence="3">B-35</strain>
    </source>
</reference>
<protein>
    <recommendedName>
        <fullName evidence="2">PCI domain-containing protein</fullName>
    </recommendedName>
</protein>
<dbReference type="Proteomes" id="UP001208689">
    <property type="component" value="Chromosome"/>
</dbReference>
<feature type="region of interest" description="Disordered" evidence="1">
    <location>
        <begin position="338"/>
        <end position="358"/>
    </location>
</feature>
<dbReference type="SUPFAM" id="SSF46785">
    <property type="entry name" value="Winged helix' DNA-binding domain"/>
    <property type="match status" value="1"/>
</dbReference>
<accession>A0ABY6HV68</accession>
<dbReference type="Pfam" id="PF01399">
    <property type="entry name" value="PCI"/>
    <property type="match status" value="1"/>
</dbReference>
<dbReference type="InterPro" id="IPR036390">
    <property type="entry name" value="WH_DNA-bd_sf"/>
</dbReference>
<evidence type="ECO:0000313" key="4">
    <source>
        <dbReference type="Proteomes" id="UP001208689"/>
    </source>
</evidence>
<name>A0ABY6HV68_9ARCH</name>
<proteinExistence type="predicted"/>